<reference evidence="1 2" key="1">
    <citation type="submission" date="2019-11" db="EMBL/GenBank/DDBJ databases">
        <title>Whole genome sequence of Haloferax sp. MBLA0078.</title>
        <authorList>
            <person name="Seo M.-J."/>
            <person name="Cho E.-S."/>
        </authorList>
    </citation>
    <scope>NUCLEOTIDE SEQUENCE [LARGE SCALE GENOMIC DNA]</scope>
    <source>
        <strain evidence="1 2">MBLA0078</strain>
    </source>
</reference>
<sequence length="57" mass="6707">MSRQAPPNSPRAETRIQCDRTEGYNVKAGAHYYEYCPFCGHRTDEDQDHEIHIEIRN</sequence>
<dbReference type="EMBL" id="WKJQ01000002">
    <property type="protein sequence ID" value="MRW98170.1"/>
    <property type="molecule type" value="Genomic_DNA"/>
</dbReference>
<name>A0A6A8GAC9_9EURY</name>
<proteinExistence type="predicted"/>
<evidence type="ECO:0000313" key="2">
    <source>
        <dbReference type="Proteomes" id="UP000443423"/>
    </source>
</evidence>
<dbReference type="OrthoDB" id="284159at2157"/>
<dbReference type="Proteomes" id="UP000443423">
    <property type="component" value="Unassembled WGS sequence"/>
</dbReference>
<gene>
    <name evidence="1" type="ORF">GJR99_16510</name>
</gene>
<dbReference type="RefSeq" id="WP_154326127.1">
    <property type="nucleotide sequence ID" value="NZ_WKJQ01000002.1"/>
</dbReference>
<keyword evidence="2" id="KW-1185">Reference proteome</keyword>
<protein>
    <submittedName>
        <fullName evidence="1">Uncharacterized protein</fullName>
    </submittedName>
</protein>
<dbReference type="AlphaFoldDB" id="A0A6A8GAC9"/>
<organism evidence="1 2">
    <name type="scientific">Haloferax marinum</name>
    <dbReference type="NCBI Taxonomy" id="2666143"/>
    <lineage>
        <taxon>Archaea</taxon>
        <taxon>Methanobacteriati</taxon>
        <taxon>Methanobacteriota</taxon>
        <taxon>Stenosarchaea group</taxon>
        <taxon>Halobacteria</taxon>
        <taxon>Halobacteriales</taxon>
        <taxon>Haloferacaceae</taxon>
        <taxon>Haloferax</taxon>
    </lineage>
</organism>
<evidence type="ECO:0000313" key="1">
    <source>
        <dbReference type="EMBL" id="MRW98170.1"/>
    </source>
</evidence>
<comment type="caution">
    <text evidence="1">The sequence shown here is derived from an EMBL/GenBank/DDBJ whole genome shotgun (WGS) entry which is preliminary data.</text>
</comment>
<accession>A0A6A8GAC9</accession>